<accession>A0A9J6ERU1</accession>
<reference evidence="2" key="2">
    <citation type="submission" date="2021-09" db="EMBL/GenBank/DDBJ databases">
        <authorList>
            <person name="Jia N."/>
            <person name="Wang J."/>
            <person name="Shi W."/>
            <person name="Du L."/>
            <person name="Sun Y."/>
            <person name="Zhan W."/>
            <person name="Jiang J."/>
            <person name="Wang Q."/>
            <person name="Zhang B."/>
            <person name="Ji P."/>
            <person name="Sakyi L.B."/>
            <person name="Cui X."/>
            <person name="Yuan T."/>
            <person name="Jiang B."/>
            <person name="Yang W."/>
            <person name="Lam T.T.-Y."/>
            <person name="Chang Q."/>
            <person name="Ding S."/>
            <person name="Wang X."/>
            <person name="Zhu J."/>
            <person name="Ruan X."/>
            <person name="Zhao L."/>
            <person name="Wei J."/>
            <person name="Que T."/>
            <person name="Du C."/>
            <person name="Cheng J."/>
            <person name="Dai P."/>
            <person name="Han X."/>
            <person name="Huang E."/>
            <person name="Gao Y."/>
            <person name="Liu J."/>
            <person name="Shao H."/>
            <person name="Ye R."/>
            <person name="Li L."/>
            <person name="Wei W."/>
            <person name="Wang X."/>
            <person name="Wang C."/>
            <person name="Huo Q."/>
            <person name="Li W."/>
            <person name="Guo W."/>
            <person name="Chen H."/>
            <person name="Chen S."/>
            <person name="Zhou L."/>
            <person name="Zhou L."/>
            <person name="Ni X."/>
            <person name="Tian J."/>
            <person name="Zhou Y."/>
            <person name="Sheng Y."/>
            <person name="Liu T."/>
            <person name="Pan Y."/>
            <person name="Xia L."/>
            <person name="Li J."/>
            <person name="Zhao F."/>
            <person name="Cao W."/>
        </authorList>
    </citation>
    <scope>NUCLEOTIDE SEQUENCE</scope>
    <source>
        <strain evidence="2">Rmic-2018</strain>
        <tissue evidence="2">Larvae</tissue>
    </source>
</reference>
<feature type="signal peptide" evidence="1">
    <location>
        <begin position="1"/>
        <end position="21"/>
    </location>
</feature>
<feature type="chain" id="PRO_5039909597" evidence="1">
    <location>
        <begin position="22"/>
        <end position="131"/>
    </location>
</feature>
<name>A0A9J6ERU1_RHIMP</name>
<evidence type="ECO:0000256" key="1">
    <source>
        <dbReference type="SAM" id="SignalP"/>
    </source>
</evidence>
<dbReference type="EMBL" id="JABSTU010000002">
    <property type="protein sequence ID" value="KAH8036768.1"/>
    <property type="molecule type" value="Genomic_DNA"/>
</dbReference>
<keyword evidence="3" id="KW-1185">Reference proteome</keyword>
<dbReference type="AlphaFoldDB" id="A0A9J6ERU1"/>
<comment type="caution">
    <text evidence="2">The sequence shown here is derived from an EMBL/GenBank/DDBJ whole genome shotgun (WGS) entry which is preliminary data.</text>
</comment>
<gene>
    <name evidence="2" type="ORF">HPB51_004851</name>
</gene>
<keyword evidence="1" id="KW-0732">Signal</keyword>
<proteinExistence type="predicted"/>
<evidence type="ECO:0000313" key="2">
    <source>
        <dbReference type="EMBL" id="KAH8036768.1"/>
    </source>
</evidence>
<organism evidence="2 3">
    <name type="scientific">Rhipicephalus microplus</name>
    <name type="common">Cattle tick</name>
    <name type="synonym">Boophilus microplus</name>
    <dbReference type="NCBI Taxonomy" id="6941"/>
    <lineage>
        <taxon>Eukaryota</taxon>
        <taxon>Metazoa</taxon>
        <taxon>Ecdysozoa</taxon>
        <taxon>Arthropoda</taxon>
        <taxon>Chelicerata</taxon>
        <taxon>Arachnida</taxon>
        <taxon>Acari</taxon>
        <taxon>Parasitiformes</taxon>
        <taxon>Ixodida</taxon>
        <taxon>Ixodoidea</taxon>
        <taxon>Ixodidae</taxon>
        <taxon>Rhipicephalinae</taxon>
        <taxon>Rhipicephalus</taxon>
        <taxon>Boophilus</taxon>
    </lineage>
</organism>
<sequence length="131" mass="14286">MKTSAAQTTLHVLDTLSLVLAALRKDDGSVRVATSAGKEFQLVIDRAKGRFSSVQVANLVNVYELRYGRQWCAFGGVVSGGGGSGRLGPGQGWEEMEWWWLEDRAPCDVNQWQGWEGRELLRTCLVSGAGA</sequence>
<reference evidence="2" key="1">
    <citation type="journal article" date="2020" name="Cell">
        <title>Large-Scale Comparative Analyses of Tick Genomes Elucidate Their Genetic Diversity and Vector Capacities.</title>
        <authorList>
            <consortium name="Tick Genome and Microbiome Consortium (TIGMIC)"/>
            <person name="Jia N."/>
            <person name="Wang J."/>
            <person name="Shi W."/>
            <person name="Du L."/>
            <person name="Sun Y."/>
            <person name="Zhan W."/>
            <person name="Jiang J.F."/>
            <person name="Wang Q."/>
            <person name="Zhang B."/>
            <person name="Ji P."/>
            <person name="Bell-Sakyi L."/>
            <person name="Cui X.M."/>
            <person name="Yuan T.T."/>
            <person name="Jiang B.G."/>
            <person name="Yang W.F."/>
            <person name="Lam T.T."/>
            <person name="Chang Q.C."/>
            <person name="Ding S.J."/>
            <person name="Wang X.J."/>
            <person name="Zhu J.G."/>
            <person name="Ruan X.D."/>
            <person name="Zhao L."/>
            <person name="Wei J.T."/>
            <person name="Ye R.Z."/>
            <person name="Que T.C."/>
            <person name="Du C.H."/>
            <person name="Zhou Y.H."/>
            <person name="Cheng J.X."/>
            <person name="Dai P.F."/>
            <person name="Guo W.B."/>
            <person name="Han X.H."/>
            <person name="Huang E.J."/>
            <person name="Li L.F."/>
            <person name="Wei W."/>
            <person name="Gao Y.C."/>
            <person name="Liu J.Z."/>
            <person name="Shao H.Z."/>
            <person name="Wang X."/>
            <person name="Wang C.C."/>
            <person name="Yang T.C."/>
            <person name="Huo Q.B."/>
            <person name="Li W."/>
            <person name="Chen H.Y."/>
            <person name="Chen S.E."/>
            <person name="Zhou L.G."/>
            <person name="Ni X.B."/>
            <person name="Tian J.H."/>
            <person name="Sheng Y."/>
            <person name="Liu T."/>
            <person name="Pan Y.S."/>
            <person name="Xia L.Y."/>
            <person name="Li J."/>
            <person name="Zhao F."/>
            <person name="Cao W.C."/>
        </authorList>
    </citation>
    <scope>NUCLEOTIDE SEQUENCE</scope>
    <source>
        <strain evidence="2">Rmic-2018</strain>
    </source>
</reference>
<protein>
    <submittedName>
        <fullName evidence="2">Uncharacterized protein</fullName>
    </submittedName>
</protein>
<dbReference type="Proteomes" id="UP000821866">
    <property type="component" value="Chromosome 10"/>
</dbReference>
<evidence type="ECO:0000313" key="3">
    <source>
        <dbReference type="Proteomes" id="UP000821866"/>
    </source>
</evidence>